<dbReference type="SUPFAM" id="SSF69618">
    <property type="entry name" value="HemD-like"/>
    <property type="match status" value="1"/>
</dbReference>
<name>A0A975D9J8_9GAMM</name>
<accession>A0A975D9J8</accession>
<dbReference type="GO" id="GO:0004852">
    <property type="term" value="F:uroporphyrinogen-III synthase activity"/>
    <property type="evidence" value="ECO:0007669"/>
    <property type="project" value="UniProtKB-UniRule"/>
</dbReference>
<organism evidence="11 12">
    <name type="scientific">Psychrosphaera ytuae</name>
    <dbReference type="NCBI Taxonomy" id="2820710"/>
    <lineage>
        <taxon>Bacteria</taxon>
        <taxon>Pseudomonadati</taxon>
        <taxon>Pseudomonadota</taxon>
        <taxon>Gammaproteobacteria</taxon>
        <taxon>Alteromonadales</taxon>
        <taxon>Pseudoalteromonadaceae</taxon>
        <taxon>Psychrosphaera</taxon>
    </lineage>
</organism>
<evidence type="ECO:0000256" key="9">
    <source>
        <dbReference type="RuleBase" id="RU366031"/>
    </source>
</evidence>
<keyword evidence="4 9" id="KW-0456">Lyase</keyword>
<evidence type="ECO:0000256" key="8">
    <source>
        <dbReference type="ARBA" id="ARBA00048617"/>
    </source>
</evidence>
<evidence type="ECO:0000313" key="12">
    <source>
        <dbReference type="Proteomes" id="UP000682739"/>
    </source>
</evidence>
<dbReference type="InterPro" id="IPR036108">
    <property type="entry name" value="4pyrrol_syn_uPrphyn_synt_sf"/>
</dbReference>
<dbReference type="EMBL" id="CP072110">
    <property type="protein sequence ID" value="QTH62738.1"/>
    <property type="molecule type" value="Genomic_DNA"/>
</dbReference>
<sequence length="263" mass="29649">MTITPAKSQPNCAIVINTRPAPMGLELEALLKQNEISSLFQPALQNQPVNNALANLDLISLSQATLIFISRSAVNAFYQQIKNQPDLVATIKQHPRIFAVGQSSAKQLTEQFKLNPNQVEYPAQSDSEGLLAMDFFHAVDKHPKVFIFKGVDGRELLNEQLHSRGFEVSEWSLYKRLEIEYPDASQRWKSAQVILATSRDIAHSVTNSLKTDDSTDLNHWSWLVFSDRIKSELLALGIEKSRIHTCEQMDNSSIIKHIKQLAK</sequence>
<dbReference type="GO" id="GO:0006782">
    <property type="term" value="P:protoporphyrinogen IX biosynthetic process"/>
    <property type="evidence" value="ECO:0007669"/>
    <property type="project" value="UniProtKB-UniRule"/>
</dbReference>
<dbReference type="GO" id="GO:0006780">
    <property type="term" value="P:uroporphyrinogen III biosynthetic process"/>
    <property type="evidence" value="ECO:0007669"/>
    <property type="project" value="UniProtKB-UniRule"/>
</dbReference>
<dbReference type="Pfam" id="PF02602">
    <property type="entry name" value="HEM4"/>
    <property type="match status" value="1"/>
</dbReference>
<evidence type="ECO:0000256" key="7">
    <source>
        <dbReference type="ARBA" id="ARBA00040167"/>
    </source>
</evidence>
<dbReference type="PANTHER" id="PTHR38042:SF1">
    <property type="entry name" value="UROPORPHYRINOGEN-III SYNTHASE, CHLOROPLASTIC"/>
    <property type="match status" value="1"/>
</dbReference>
<dbReference type="Gene3D" id="3.40.50.10090">
    <property type="match status" value="2"/>
</dbReference>
<keyword evidence="12" id="KW-1185">Reference proteome</keyword>
<protein>
    <recommendedName>
        <fullName evidence="7 9">Uroporphyrinogen-III synthase</fullName>
        <ecNumber evidence="3 9">4.2.1.75</ecNumber>
    </recommendedName>
</protein>
<evidence type="ECO:0000259" key="10">
    <source>
        <dbReference type="Pfam" id="PF02602"/>
    </source>
</evidence>
<reference evidence="11" key="1">
    <citation type="submission" date="2021-03" db="EMBL/GenBank/DDBJ databases">
        <title>Description of Psychrosphaera ytuae sp. nov. isolated from deep sea sediment of South China Sea.</title>
        <authorList>
            <person name="Zhang J."/>
            <person name="Xu X.-D."/>
        </authorList>
    </citation>
    <scope>NUCLEOTIDE SEQUENCE</scope>
    <source>
        <strain evidence="11">MTZ26</strain>
    </source>
</reference>
<dbReference type="PANTHER" id="PTHR38042">
    <property type="entry name" value="UROPORPHYRINOGEN-III SYNTHASE, CHLOROPLASTIC"/>
    <property type="match status" value="1"/>
</dbReference>
<evidence type="ECO:0000256" key="5">
    <source>
        <dbReference type="ARBA" id="ARBA00023244"/>
    </source>
</evidence>
<dbReference type="EC" id="4.2.1.75" evidence="3 9"/>
<dbReference type="InterPro" id="IPR039793">
    <property type="entry name" value="UROS/Hem4"/>
</dbReference>
<feature type="domain" description="Tetrapyrrole biosynthesis uroporphyrinogen III synthase" evidence="10">
    <location>
        <begin position="27"/>
        <end position="243"/>
    </location>
</feature>
<dbReference type="CDD" id="cd06578">
    <property type="entry name" value="HemD"/>
    <property type="match status" value="1"/>
</dbReference>
<comment type="similarity">
    <text evidence="2 9">Belongs to the uroporphyrinogen-III synthase family.</text>
</comment>
<evidence type="ECO:0000256" key="1">
    <source>
        <dbReference type="ARBA" id="ARBA00004772"/>
    </source>
</evidence>
<dbReference type="RefSeq" id="WP_208830188.1">
    <property type="nucleotide sequence ID" value="NZ_CP072110.1"/>
</dbReference>
<dbReference type="KEGG" id="psym:J1N51_08080"/>
<evidence type="ECO:0000256" key="3">
    <source>
        <dbReference type="ARBA" id="ARBA00013109"/>
    </source>
</evidence>
<evidence type="ECO:0000313" key="11">
    <source>
        <dbReference type="EMBL" id="QTH62738.1"/>
    </source>
</evidence>
<comment type="catalytic activity">
    <reaction evidence="8 9">
        <text>hydroxymethylbilane = uroporphyrinogen III + H2O</text>
        <dbReference type="Rhea" id="RHEA:18965"/>
        <dbReference type="ChEBI" id="CHEBI:15377"/>
        <dbReference type="ChEBI" id="CHEBI:57308"/>
        <dbReference type="ChEBI" id="CHEBI:57845"/>
        <dbReference type="EC" id="4.2.1.75"/>
    </reaction>
</comment>
<evidence type="ECO:0000256" key="2">
    <source>
        <dbReference type="ARBA" id="ARBA00008133"/>
    </source>
</evidence>
<proteinExistence type="inferred from homology"/>
<dbReference type="InterPro" id="IPR003754">
    <property type="entry name" value="4pyrrol_synth_uPrphyn_synth"/>
</dbReference>
<dbReference type="AlphaFoldDB" id="A0A975D9J8"/>
<evidence type="ECO:0000256" key="6">
    <source>
        <dbReference type="ARBA" id="ARBA00037589"/>
    </source>
</evidence>
<evidence type="ECO:0000256" key="4">
    <source>
        <dbReference type="ARBA" id="ARBA00023239"/>
    </source>
</evidence>
<gene>
    <name evidence="11" type="ORF">J1N51_08080</name>
</gene>
<dbReference type="Proteomes" id="UP000682739">
    <property type="component" value="Chromosome"/>
</dbReference>
<keyword evidence="5 9" id="KW-0627">Porphyrin biosynthesis</keyword>
<comment type="pathway">
    <text evidence="1 9">Porphyrin-containing compound metabolism; protoporphyrin-IX biosynthesis; coproporphyrinogen-III from 5-aminolevulinate: step 3/4.</text>
</comment>
<comment type="function">
    <text evidence="6 9">Catalyzes cyclization of the linear tetrapyrrole, hydroxymethylbilane, to the macrocyclic uroporphyrinogen III.</text>
</comment>